<comment type="pathway">
    <text evidence="3 10">Protein modification; protein glycosylation.</text>
</comment>
<gene>
    <name evidence="11" type="ORF">URODEC1_LOCUS84135</name>
</gene>
<evidence type="ECO:0000313" key="11">
    <source>
        <dbReference type="EMBL" id="CAL5036812.1"/>
    </source>
</evidence>
<dbReference type="EMBL" id="OZ075143">
    <property type="protein sequence ID" value="CAL5036812.1"/>
    <property type="molecule type" value="Genomic_DNA"/>
</dbReference>
<keyword evidence="8 10" id="KW-1133">Transmembrane helix</keyword>
<dbReference type="InterPro" id="IPR007676">
    <property type="entry name" value="Ribophorin_I"/>
</dbReference>
<evidence type="ECO:0000256" key="10">
    <source>
        <dbReference type="RuleBase" id="RU361143"/>
    </source>
</evidence>
<evidence type="ECO:0000256" key="2">
    <source>
        <dbReference type="ARBA" id="ARBA00004115"/>
    </source>
</evidence>
<evidence type="ECO:0000256" key="6">
    <source>
        <dbReference type="ARBA" id="ARBA00022729"/>
    </source>
</evidence>
<comment type="similarity">
    <text evidence="4 10">Belongs to the OST1 family.</text>
</comment>
<dbReference type="PANTHER" id="PTHR21049:SF2">
    <property type="entry name" value="DOLICHYL-DIPHOSPHOOLIGOSACCHARIDE--PROTEIN GLYCOSYLTRANSFERASE SUBUNIT 1B"/>
    <property type="match status" value="1"/>
</dbReference>
<dbReference type="Pfam" id="PF04597">
    <property type="entry name" value="Ribophorin_I"/>
    <property type="match status" value="2"/>
</dbReference>
<keyword evidence="9 10" id="KW-0472">Membrane</keyword>
<dbReference type="Proteomes" id="UP001497457">
    <property type="component" value="Chromosome 33rd"/>
</dbReference>
<comment type="function">
    <text evidence="1 10">Subunit of the oligosaccharyl transferase (OST) complex that catalyzes the initial transfer of a defined glycan (Glc(3)Man(9)GlcNAc(2) in eukaryotes) from the lipid carrier dolichol-pyrophosphate to an asparagine residue within an Asn-X-Ser/Thr consensus motif in nascent polypeptide chains, the first step in protein N-glycosylation. N-glycosylation occurs cotranslationally and the complex associates with the Sec61 complex at the channel-forming translocon complex that mediates protein translocation across the endoplasmic reticulum (ER). All subunits are required for a maximal enzyme activity.</text>
</comment>
<organism evidence="11 12">
    <name type="scientific">Urochloa decumbens</name>
    <dbReference type="NCBI Taxonomy" id="240449"/>
    <lineage>
        <taxon>Eukaryota</taxon>
        <taxon>Viridiplantae</taxon>
        <taxon>Streptophyta</taxon>
        <taxon>Embryophyta</taxon>
        <taxon>Tracheophyta</taxon>
        <taxon>Spermatophyta</taxon>
        <taxon>Magnoliopsida</taxon>
        <taxon>Liliopsida</taxon>
        <taxon>Poales</taxon>
        <taxon>Poaceae</taxon>
        <taxon>PACMAD clade</taxon>
        <taxon>Panicoideae</taxon>
        <taxon>Panicodae</taxon>
        <taxon>Paniceae</taxon>
        <taxon>Melinidinae</taxon>
        <taxon>Urochloa</taxon>
    </lineage>
</organism>
<feature type="chain" id="PRO_5044531892" description="Dolichyl-diphosphooligosaccharide--protein glycosyltransferase subunit 1" evidence="10">
    <location>
        <begin position="24"/>
        <end position="457"/>
    </location>
</feature>
<comment type="subcellular location">
    <subcellularLocation>
        <location evidence="2 10">Endoplasmic reticulum membrane</location>
        <topology evidence="2 10">Single-pass type I membrane protein</topology>
    </subcellularLocation>
</comment>
<keyword evidence="5 10" id="KW-0812">Transmembrane</keyword>
<sequence>MTPPIRSLPIVVLFFLSAVSSSSLPPEDGIRVVSAERLIHLTGPIARVIITLEVENSAAASDASQVFLAFTPWEVKHLAFVKATRVDGKHRKKAHEPLRVQASDLPATPNGARLYSALLSTHLKPGESTTLEVLYVLTHVLDPYPARIVSQSAEPRQLVYYHDSAVILSPYHVVEQVTYIKMPSDMVESFTKVDPTSCAGAEMKYGTYYDRMPITYLPISVHYENRPFAVVQKLERKVDVPRRGHIKVTDKYKMKQDGAWYKRIFLRLAATILPESLFSSSRFVSHVMLNSYRSKLECPGILAFAKTLPSSSKDRLYFTLVQGPRYGWHCTFTAGYGLPLENYLFESVDGRRYINLTFGFPQLDTVVDDFATTIVLPEGSKNPQTIVPFPTKTSYSYLYYVTGRTKVVLKNKNVVGEHNVPFQVYYESNPIFVLADPLTVWAVIGFIAVCIAYFYFT</sequence>
<evidence type="ECO:0000256" key="7">
    <source>
        <dbReference type="ARBA" id="ARBA00022824"/>
    </source>
</evidence>
<dbReference type="PANTHER" id="PTHR21049">
    <property type="entry name" value="RIBOPHORIN I"/>
    <property type="match status" value="1"/>
</dbReference>
<keyword evidence="7 10" id="KW-0256">Endoplasmic reticulum</keyword>
<keyword evidence="12" id="KW-1185">Reference proteome</keyword>
<dbReference type="GO" id="GO:0008250">
    <property type="term" value="C:oligosaccharyltransferase complex"/>
    <property type="evidence" value="ECO:0007669"/>
    <property type="project" value="UniProtKB-UniRule"/>
</dbReference>
<accession>A0ABC9DDR5</accession>
<reference evidence="11 12" key="2">
    <citation type="submission" date="2024-10" db="EMBL/GenBank/DDBJ databases">
        <authorList>
            <person name="Ryan C."/>
        </authorList>
    </citation>
    <scope>NUCLEOTIDE SEQUENCE [LARGE SCALE GENOMIC DNA]</scope>
</reference>
<evidence type="ECO:0000313" key="12">
    <source>
        <dbReference type="Proteomes" id="UP001497457"/>
    </source>
</evidence>
<feature type="signal peptide" evidence="10">
    <location>
        <begin position="1"/>
        <end position="23"/>
    </location>
</feature>
<evidence type="ECO:0000256" key="8">
    <source>
        <dbReference type="ARBA" id="ARBA00022989"/>
    </source>
</evidence>
<dbReference type="AlphaFoldDB" id="A0ABC9DDR5"/>
<comment type="subunit">
    <text evidence="10">Component of the oligosaccharyltransferase (OST) complex.</text>
</comment>
<name>A0ABC9DDR5_9POAL</name>
<reference evidence="12" key="1">
    <citation type="submission" date="2024-06" db="EMBL/GenBank/DDBJ databases">
        <authorList>
            <person name="Ryan C."/>
        </authorList>
    </citation>
    <scope>NUCLEOTIDE SEQUENCE [LARGE SCALE GENOMIC DNA]</scope>
</reference>
<feature type="transmembrane region" description="Helical" evidence="10">
    <location>
        <begin position="438"/>
        <end position="456"/>
    </location>
</feature>
<evidence type="ECO:0000256" key="5">
    <source>
        <dbReference type="ARBA" id="ARBA00022692"/>
    </source>
</evidence>
<evidence type="ECO:0000256" key="4">
    <source>
        <dbReference type="ARBA" id="ARBA00008905"/>
    </source>
</evidence>
<evidence type="ECO:0000256" key="9">
    <source>
        <dbReference type="ARBA" id="ARBA00023136"/>
    </source>
</evidence>
<keyword evidence="6 10" id="KW-0732">Signal</keyword>
<protein>
    <recommendedName>
        <fullName evidence="10">Dolichyl-diphosphooligosaccharide--protein glycosyltransferase subunit 1</fullName>
    </recommendedName>
</protein>
<evidence type="ECO:0000256" key="3">
    <source>
        <dbReference type="ARBA" id="ARBA00004922"/>
    </source>
</evidence>
<evidence type="ECO:0000256" key="1">
    <source>
        <dbReference type="ARBA" id="ARBA00002791"/>
    </source>
</evidence>
<proteinExistence type="inferred from homology"/>